<name>A0ACD5ZLL1_AVESA</name>
<sequence>MPLPLYCAHARPNGQTCSFHGPGHMTTTTTRPAAPTTEDEGVLVVAAAAVDAMPAPAPPVDADDREKQKKGRASRKKKKTRRRTPSQEEVAAQQSVLRWARRGEVHDDVDAAGCGYLSQFGRRRPRVAVELHAHSARSDGSLSPTALVERAHRNGVKVLALTDHDTMAGVPEAIESAKEFSIRIIPAVEISAVYSPGNGAGAGEPVHILAYYGSWGPAKSQELEKVLSKIREGRYTRAKDMLSKLRNLHMPLKFEDVCNIAGNGVAPGRVHVARAMVEAGYVDNLRQAFSRYLYDGGPAYATGSEPAGESVVQLICRTGGIAVLAHPWALKYTVPVIKDLKAAGLHGIEAYRSDGKLSGLSDLADTYELLKLGGSDYHGRDDKEEPDIGSVDLPVLAFFRFLEVARPIWRNAMKENFANTVERIPDWNGSKGYRRTSSGNDFCSMCLSSPELEETDDSEVEVLQMEFSDIILNSRSCKMHIEQRAKITPRLH</sequence>
<proteinExistence type="predicted"/>
<dbReference type="EnsemblPlants" id="AVESA.00010b.r2.6DG1175460.1">
    <property type="protein sequence ID" value="AVESA.00010b.r2.6DG1175460.1.CDS"/>
    <property type="gene ID" value="AVESA.00010b.r2.6DG1175460"/>
</dbReference>
<keyword evidence="2" id="KW-1185">Reference proteome</keyword>
<organism evidence="1 2">
    <name type="scientific">Avena sativa</name>
    <name type="common">Oat</name>
    <dbReference type="NCBI Taxonomy" id="4498"/>
    <lineage>
        <taxon>Eukaryota</taxon>
        <taxon>Viridiplantae</taxon>
        <taxon>Streptophyta</taxon>
        <taxon>Embryophyta</taxon>
        <taxon>Tracheophyta</taxon>
        <taxon>Spermatophyta</taxon>
        <taxon>Magnoliopsida</taxon>
        <taxon>Liliopsida</taxon>
        <taxon>Poales</taxon>
        <taxon>Poaceae</taxon>
        <taxon>BOP clade</taxon>
        <taxon>Pooideae</taxon>
        <taxon>Poodae</taxon>
        <taxon>Poeae</taxon>
        <taxon>Poeae Chloroplast Group 1 (Aveneae type)</taxon>
        <taxon>Aveninae</taxon>
        <taxon>Avena</taxon>
    </lineage>
</organism>
<reference evidence="1" key="1">
    <citation type="submission" date="2021-05" db="EMBL/GenBank/DDBJ databases">
        <authorList>
            <person name="Scholz U."/>
            <person name="Mascher M."/>
            <person name="Fiebig A."/>
        </authorList>
    </citation>
    <scope>NUCLEOTIDE SEQUENCE [LARGE SCALE GENOMIC DNA]</scope>
</reference>
<accession>A0ACD5ZLL1</accession>
<protein>
    <submittedName>
        <fullName evidence="1">Uncharacterized protein</fullName>
    </submittedName>
</protein>
<evidence type="ECO:0000313" key="2">
    <source>
        <dbReference type="Proteomes" id="UP001732700"/>
    </source>
</evidence>
<evidence type="ECO:0000313" key="1">
    <source>
        <dbReference type="EnsemblPlants" id="AVESA.00010b.r2.6DG1175460.1.CDS"/>
    </source>
</evidence>
<reference evidence="1" key="2">
    <citation type="submission" date="2025-09" db="UniProtKB">
        <authorList>
            <consortium name="EnsemblPlants"/>
        </authorList>
    </citation>
    <scope>IDENTIFICATION</scope>
</reference>
<dbReference type="Proteomes" id="UP001732700">
    <property type="component" value="Chromosome 6D"/>
</dbReference>